<comment type="caution">
    <text evidence="1">The sequence shown here is derived from an EMBL/GenBank/DDBJ whole genome shotgun (WGS) entry which is preliminary data.</text>
</comment>
<organism evidence="1 2">
    <name type="scientific">Gossypium laxum</name>
    <dbReference type="NCBI Taxonomy" id="34288"/>
    <lineage>
        <taxon>Eukaryota</taxon>
        <taxon>Viridiplantae</taxon>
        <taxon>Streptophyta</taxon>
        <taxon>Embryophyta</taxon>
        <taxon>Tracheophyta</taxon>
        <taxon>Spermatophyta</taxon>
        <taxon>Magnoliopsida</taxon>
        <taxon>eudicotyledons</taxon>
        <taxon>Gunneridae</taxon>
        <taxon>Pentapetalae</taxon>
        <taxon>rosids</taxon>
        <taxon>malvids</taxon>
        <taxon>Malvales</taxon>
        <taxon>Malvaceae</taxon>
        <taxon>Malvoideae</taxon>
        <taxon>Gossypium</taxon>
    </lineage>
</organism>
<gene>
    <name evidence="1" type="ORF">Golax_022778</name>
</gene>
<proteinExistence type="predicted"/>
<sequence>MRSYEYGLRKHNKRRAIA</sequence>
<name>A0A7J9B4S4_9ROSI</name>
<dbReference type="Proteomes" id="UP000593574">
    <property type="component" value="Unassembled WGS sequence"/>
</dbReference>
<dbReference type="AlphaFoldDB" id="A0A7J9B4S4"/>
<keyword evidence="2" id="KW-1185">Reference proteome</keyword>
<accession>A0A7J9B4S4</accession>
<dbReference type="EMBL" id="JABEZV010446174">
    <property type="protein sequence ID" value="MBA0730604.1"/>
    <property type="molecule type" value="Genomic_DNA"/>
</dbReference>
<evidence type="ECO:0000313" key="1">
    <source>
        <dbReference type="EMBL" id="MBA0730604.1"/>
    </source>
</evidence>
<evidence type="ECO:0000313" key="2">
    <source>
        <dbReference type="Proteomes" id="UP000593574"/>
    </source>
</evidence>
<reference evidence="1 2" key="1">
    <citation type="journal article" date="2019" name="Genome Biol. Evol.">
        <title>Insights into the evolution of the New World diploid cottons (Gossypium, subgenus Houzingenia) based on genome sequencing.</title>
        <authorList>
            <person name="Grover C.E."/>
            <person name="Arick M.A. 2nd"/>
            <person name="Thrash A."/>
            <person name="Conover J.L."/>
            <person name="Sanders W.S."/>
            <person name="Peterson D.G."/>
            <person name="Frelichowski J.E."/>
            <person name="Scheffler J.A."/>
            <person name="Scheffler B.E."/>
            <person name="Wendel J.F."/>
        </authorList>
    </citation>
    <scope>NUCLEOTIDE SEQUENCE [LARGE SCALE GENOMIC DNA]</scope>
    <source>
        <strain evidence="1">4</strain>
        <tissue evidence="1">Leaf</tissue>
    </source>
</reference>
<protein>
    <submittedName>
        <fullName evidence="1">Uncharacterized protein</fullName>
    </submittedName>
</protein>